<feature type="region of interest" description="Disordered" evidence="1">
    <location>
        <begin position="1"/>
        <end position="29"/>
    </location>
</feature>
<dbReference type="EMBL" id="JBBHLL010000125">
    <property type="protein sequence ID" value="KAK7814238.1"/>
    <property type="molecule type" value="Genomic_DNA"/>
</dbReference>
<accession>A0AAW0IIJ5</accession>
<dbReference type="Proteomes" id="UP001488838">
    <property type="component" value="Unassembled WGS sequence"/>
</dbReference>
<proteinExistence type="predicted"/>
<evidence type="ECO:0000313" key="2">
    <source>
        <dbReference type="EMBL" id="KAK7814238.1"/>
    </source>
</evidence>
<organism evidence="2 3">
    <name type="scientific">Myodes glareolus</name>
    <name type="common">Bank vole</name>
    <name type="synonym">Clethrionomys glareolus</name>
    <dbReference type="NCBI Taxonomy" id="447135"/>
    <lineage>
        <taxon>Eukaryota</taxon>
        <taxon>Metazoa</taxon>
        <taxon>Chordata</taxon>
        <taxon>Craniata</taxon>
        <taxon>Vertebrata</taxon>
        <taxon>Euteleostomi</taxon>
        <taxon>Mammalia</taxon>
        <taxon>Eutheria</taxon>
        <taxon>Euarchontoglires</taxon>
        <taxon>Glires</taxon>
        <taxon>Rodentia</taxon>
        <taxon>Myomorpha</taxon>
        <taxon>Muroidea</taxon>
        <taxon>Cricetidae</taxon>
        <taxon>Arvicolinae</taxon>
        <taxon>Myodes</taxon>
    </lineage>
</organism>
<comment type="caution">
    <text evidence="2">The sequence shown here is derived from an EMBL/GenBank/DDBJ whole genome shotgun (WGS) entry which is preliminary data.</text>
</comment>
<gene>
    <name evidence="2" type="ORF">U0070_000554</name>
</gene>
<reference evidence="2 3" key="1">
    <citation type="journal article" date="2023" name="bioRxiv">
        <title>Conserved and derived expression patterns and positive selection on dental genes reveal complex evolutionary context of ever-growing rodent molars.</title>
        <authorList>
            <person name="Calamari Z.T."/>
            <person name="Song A."/>
            <person name="Cohen E."/>
            <person name="Akter M."/>
            <person name="Roy R.D."/>
            <person name="Hallikas O."/>
            <person name="Christensen M.M."/>
            <person name="Li P."/>
            <person name="Marangoni P."/>
            <person name="Jernvall J."/>
            <person name="Klein O.D."/>
        </authorList>
    </citation>
    <scope>NUCLEOTIDE SEQUENCE [LARGE SCALE GENOMIC DNA]</scope>
    <source>
        <strain evidence="2">V071</strain>
    </source>
</reference>
<keyword evidence="3" id="KW-1185">Reference proteome</keyword>
<sequence>MKFGTFRAGQRPQKATVPSGSADVEGGQTATSDPCTAHFLVAFLTGEAIVPSFASYVQK</sequence>
<name>A0AAW0IIJ5_MYOGA</name>
<evidence type="ECO:0000313" key="3">
    <source>
        <dbReference type="Proteomes" id="UP001488838"/>
    </source>
</evidence>
<protein>
    <submittedName>
        <fullName evidence="2">Uncharacterized protein</fullName>
    </submittedName>
</protein>
<evidence type="ECO:0000256" key="1">
    <source>
        <dbReference type="SAM" id="MobiDB-lite"/>
    </source>
</evidence>
<dbReference type="AlphaFoldDB" id="A0AAW0IIJ5"/>